<dbReference type="AlphaFoldDB" id="A0A9P5PA49"/>
<proteinExistence type="predicted"/>
<dbReference type="EMBL" id="JADNRY010000192">
    <property type="protein sequence ID" value="KAF9061739.1"/>
    <property type="molecule type" value="Genomic_DNA"/>
</dbReference>
<dbReference type="Proteomes" id="UP000772434">
    <property type="component" value="Unassembled WGS sequence"/>
</dbReference>
<organism evidence="2 3">
    <name type="scientific">Rhodocollybia butyracea</name>
    <dbReference type="NCBI Taxonomy" id="206335"/>
    <lineage>
        <taxon>Eukaryota</taxon>
        <taxon>Fungi</taxon>
        <taxon>Dikarya</taxon>
        <taxon>Basidiomycota</taxon>
        <taxon>Agaricomycotina</taxon>
        <taxon>Agaricomycetes</taxon>
        <taxon>Agaricomycetidae</taxon>
        <taxon>Agaricales</taxon>
        <taxon>Marasmiineae</taxon>
        <taxon>Omphalotaceae</taxon>
        <taxon>Rhodocollybia</taxon>
    </lineage>
</organism>
<evidence type="ECO:0000313" key="2">
    <source>
        <dbReference type="EMBL" id="KAF9061739.1"/>
    </source>
</evidence>
<evidence type="ECO:0000313" key="3">
    <source>
        <dbReference type="Proteomes" id="UP000772434"/>
    </source>
</evidence>
<keyword evidence="3" id="KW-1185">Reference proteome</keyword>
<keyword evidence="1" id="KW-0472">Membrane</keyword>
<sequence>MDYNFELESSDSNCLVLPFFRAVALFALRVYALYGCRRIVLVIFMGVTIIGTAIVIWGNSIKEFTIFCSRMQWHNDNQDHDVVKRDKHYLPSTDSQYFSRKFSPLVGCLSVTLTSRMILNLHEAAETGIYTQVDYTAISEIALVFPAES</sequence>
<keyword evidence="1" id="KW-0812">Transmembrane</keyword>
<protein>
    <submittedName>
        <fullName evidence="2">Uncharacterized protein</fullName>
    </submittedName>
</protein>
<gene>
    <name evidence="2" type="ORF">BDP27DRAFT_1369425</name>
</gene>
<accession>A0A9P5PA49</accession>
<feature type="transmembrane region" description="Helical" evidence="1">
    <location>
        <begin position="15"/>
        <end position="32"/>
    </location>
</feature>
<evidence type="ECO:0000256" key="1">
    <source>
        <dbReference type="SAM" id="Phobius"/>
    </source>
</evidence>
<keyword evidence="1" id="KW-1133">Transmembrane helix</keyword>
<name>A0A9P5PA49_9AGAR</name>
<feature type="transmembrane region" description="Helical" evidence="1">
    <location>
        <begin position="39"/>
        <end position="58"/>
    </location>
</feature>
<comment type="caution">
    <text evidence="2">The sequence shown here is derived from an EMBL/GenBank/DDBJ whole genome shotgun (WGS) entry which is preliminary data.</text>
</comment>
<reference evidence="2" key="1">
    <citation type="submission" date="2020-11" db="EMBL/GenBank/DDBJ databases">
        <authorList>
            <consortium name="DOE Joint Genome Institute"/>
            <person name="Ahrendt S."/>
            <person name="Riley R."/>
            <person name="Andreopoulos W."/>
            <person name="Labutti K."/>
            <person name="Pangilinan J."/>
            <person name="Ruiz-Duenas F.J."/>
            <person name="Barrasa J.M."/>
            <person name="Sanchez-Garcia M."/>
            <person name="Camarero S."/>
            <person name="Miyauchi S."/>
            <person name="Serrano A."/>
            <person name="Linde D."/>
            <person name="Babiker R."/>
            <person name="Drula E."/>
            <person name="Ayuso-Fernandez I."/>
            <person name="Pacheco R."/>
            <person name="Padilla G."/>
            <person name="Ferreira P."/>
            <person name="Barriuso J."/>
            <person name="Kellner H."/>
            <person name="Castanera R."/>
            <person name="Alfaro M."/>
            <person name="Ramirez L."/>
            <person name="Pisabarro A.G."/>
            <person name="Kuo A."/>
            <person name="Tritt A."/>
            <person name="Lipzen A."/>
            <person name="He G."/>
            <person name="Yan M."/>
            <person name="Ng V."/>
            <person name="Cullen D."/>
            <person name="Martin F."/>
            <person name="Rosso M.-N."/>
            <person name="Henrissat B."/>
            <person name="Hibbett D."/>
            <person name="Martinez A.T."/>
            <person name="Grigoriev I.V."/>
        </authorList>
    </citation>
    <scope>NUCLEOTIDE SEQUENCE</scope>
    <source>
        <strain evidence="2">AH 40177</strain>
    </source>
</reference>